<evidence type="ECO:0000313" key="3">
    <source>
        <dbReference type="Proteomes" id="UP000606922"/>
    </source>
</evidence>
<proteinExistence type="predicted"/>
<sequence length="330" mass="35673">MHRSLLTIAAVLAAAATLALAGCVAEGTGSKPDDDRVAAVQPETRTPLSPYWDAMYGVYDARDEIEKRERVEELVATCMAAEGFDYTPIDQTPADTASSYEEGWGTENWAAEHGYGAFPTTEETAAIDAQVIAEDPNQEYVAGLSEKEQAAYYKALQSPSPDSESLEAIKDGETPAYDWENAGCQGAAQHEVTGDDPTQSERYAPLVAAMNALEQEQLTDPAMAPIDAEWSTCMDDAGYGGLATRQSAVDAVFAQSTEYWGAGASDEPSEELRAEWRAYEIEVAVADFRCAETVDYDTKELAVQVARETRFIDDNGPELDAMLAELAQGE</sequence>
<evidence type="ECO:0000256" key="1">
    <source>
        <dbReference type="SAM" id="SignalP"/>
    </source>
</evidence>
<dbReference type="EMBL" id="BMGB01000002">
    <property type="protein sequence ID" value="GGB12873.1"/>
    <property type="molecule type" value="Genomic_DNA"/>
</dbReference>
<reference evidence="2" key="2">
    <citation type="submission" date="2020-09" db="EMBL/GenBank/DDBJ databases">
        <authorList>
            <person name="Sun Q."/>
            <person name="Zhou Y."/>
        </authorList>
    </citation>
    <scope>NUCLEOTIDE SEQUENCE</scope>
    <source>
        <strain evidence="2">CGMCC 1.12813</strain>
    </source>
</reference>
<keyword evidence="3" id="KW-1185">Reference proteome</keyword>
<gene>
    <name evidence="2" type="ORF">GCM10010979_29080</name>
</gene>
<dbReference type="RefSeq" id="WP_188511491.1">
    <property type="nucleotide sequence ID" value="NZ_BMGB01000002.1"/>
</dbReference>
<organism evidence="2 3">
    <name type="scientific">Conyzicola nivalis</name>
    <dbReference type="NCBI Taxonomy" id="1477021"/>
    <lineage>
        <taxon>Bacteria</taxon>
        <taxon>Bacillati</taxon>
        <taxon>Actinomycetota</taxon>
        <taxon>Actinomycetes</taxon>
        <taxon>Micrococcales</taxon>
        <taxon>Microbacteriaceae</taxon>
        <taxon>Conyzicola</taxon>
    </lineage>
</organism>
<feature type="signal peptide" evidence="1">
    <location>
        <begin position="1"/>
        <end position="21"/>
    </location>
</feature>
<keyword evidence="1" id="KW-0732">Signal</keyword>
<feature type="chain" id="PRO_5038445606" description="Lipoprotein" evidence="1">
    <location>
        <begin position="22"/>
        <end position="330"/>
    </location>
</feature>
<evidence type="ECO:0000313" key="2">
    <source>
        <dbReference type="EMBL" id="GGB12873.1"/>
    </source>
</evidence>
<dbReference type="PROSITE" id="PS51257">
    <property type="entry name" value="PROKAR_LIPOPROTEIN"/>
    <property type="match status" value="1"/>
</dbReference>
<name>A0A916STD7_9MICO</name>
<reference evidence="2" key="1">
    <citation type="journal article" date="2014" name="Int. J. Syst. Evol. Microbiol.">
        <title>Complete genome sequence of Corynebacterium casei LMG S-19264T (=DSM 44701T), isolated from a smear-ripened cheese.</title>
        <authorList>
            <consortium name="US DOE Joint Genome Institute (JGI-PGF)"/>
            <person name="Walter F."/>
            <person name="Albersmeier A."/>
            <person name="Kalinowski J."/>
            <person name="Ruckert C."/>
        </authorList>
    </citation>
    <scope>NUCLEOTIDE SEQUENCE</scope>
    <source>
        <strain evidence="2">CGMCC 1.12813</strain>
    </source>
</reference>
<dbReference type="Proteomes" id="UP000606922">
    <property type="component" value="Unassembled WGS sequence"/>
</dbReference>
<dbReference type="AlphaFoldDB" id="A0A916STD7"/>
<evidence type="ECO:0008006" key="4">
    <source>
        <dbReference type="Google" id="ProtNLM"/>
    </source>
</evidence>
<comment type="caution">
    <text evidence="2">The sequence shown here is derived from an EMBL/GenBank/DDBJ whole genome shotgun (WGS) entry which is preliminary data.</text>
</comment>
<accession>A0A916STD7</accession>
<protein>
    <recommendedName>
        <fullName evidence="4">Lipoprotein</fullName>
    </recommendedName>
</protein>